<sequence length="164" mass="18737">MPNALMALLDNMLHTPNHITHMTRKDKTRELHLWHGKIKGPRGPGGMGYPDDRIIPLCAAINDLKGICTLQSCAGHQRSDEQHWSAPANLWLWFGQHKFNMFVQHATRLVEDAAIDRIDLLYGRYNDRRVIASITFSGDDQNTVTLDCAAKIIYHFLEHLPEGW</sequence>
<protein>
    <submittedName>
        <fullName evidence="1">Uncharacterized protein</fullName>
    </submittedName>
</protein>
<name>A0A0F9VT24_9ZZZZ</name>
<proteinExistence type="predicted"/>
<comment type="caution">
    <text evidence="1">The sequence shown here is derived from an EMBL/GenBank/DDBJ whole genome shotgun (WGS) entry which is preliminary data.</text>
</comment>
<gene>
    <name evidence="1" type="ORF">LCGC14_0446690</name>
</gene>
<organism evidence="1">
    <name type="scientific">marine sediment metagenome</name>
    <dbReference type="NCBI Taxonomy" id="412755"/>
    <lineage>
        <taxon>unclassified sequences</taxon>
        <taxon>metagenomes</taxon>
        <taxon>ecological metagenomes</taxon>
    </lineage>
</organism>
<dbReference type="AlphaFoldDB" id="A0A0F9VT24"/>
<dbReference type="EMBL" id="LAZR01000437">
    <property type="protein sequence ID" value="KKN68883.1"/>
    <property type="molecule type" value="Genomic_DNA"/>
</dbReference>
<accession>A0A0F9VT24</accession>
<evidence type="ECO:0000313" key="1">
    <source>
        <dbReference type="EMBL" id="KKN68883.1"/>
    </source>
</evidence>
<reference evidence="1" key="1">
    <citation type="journal article" date="2015" name="Nature">
        <title>Complex archaea that bridge the gap between prokaryotes and eukaryotes.</title>
        <authorList>
            <person name="Spang A."/>
            <person name="Saw J.H."/>
            <person name="Jorgensen S.L."/>
            <person name="Zaremba-Niedzwiedzka K."/>
            <person name="Martijn J."/>
            <person name="Lind A.E."/>
            <person name="van Eijk R."/>
            <person name="Schleper C."/>
            <person name="Guy L."/>
            <person name="Ettema T.J."/>
        </authorList>
    </citation>
    <scope>NUCLEOTIDE SEQUENCE</scope>
</reference>